<comment type="caution">
    <text evidence="3">The sequence shown here is derived from an EMBL/GenBank/DDBJ whole genome shotgun (WGS) entry which is preliminary data.</text>
</comment>
<protein>
    <recommendedName>
        <fullName evidence="2">Carboxymuconolactone decarboxylase-like domain-containing protein</fullName>
    </recommendedName>
</protein>
<dbReference type="InterPro" id="IPR003779">
    <property type="entry name" value="CMD-like"/>
</dbReference>
<dbReference type="Proteomes" id="UP001500393">
    <property type="component" value="Unassembled WGS sequence"/>
</dbReference>
<dbReference type="PANTHER" id="PTHR35446:SF3">
    <property type="entry name" value="CMD DOMAIN-CONTAINING PROTEIN"/>
    <property type="match status" value="1"/>
</dbReference>
<evidence type="ECO:0000256" key="1">
    <source>
        <dbReference type="SAM" id="MobiDB-lite"/>
    </source>
</evidence>
<keyword evidence="4" id="KW-1185">Reference proteome</keyword>
<dbReference type="SUPFAM" id="SSF69118">
    <property type="entry name" value="AhpD-like"/>
    <property type="match status" value="1"/>
</dbReference>
<gene>
    <name evidence="3" type="ORF">GCM10009789_37290</name>
</gene>
<feature type="region of interest" description="Disordered" evidence="1">
    <location>
        <begin position="1"/>
        <end position="21"/>
    </location>
</feature>
<dbReference type="NCBIfam" id="TIGR00778">
    <property type="entry name" value="ahpD_dom"/>
    <property type="match status" value="1"/>
</dbReference>
<proteinExistence type="predicted"/>
<organism evidence="3 4">
    <name type="scientific">Kribbella sancticallisti</name>
    <dbReference type="NCBI Taxonomy" id="460087"/>
    <lineage>
        <taxon>Bacteria</taxon>
        <taxon>Bacillati</taxon>
        <taxon>Actinomycetota</taxon>
        <taxon>Actinomycetes</taxon>
        <taxon>Propionibacteriales</taxon>
        <taxon>Kribbellaceae</taxon>
        <taxon>Kribbella</taxon>
    </lineage>
</organism>
<dbReference type="PANTHER" id="PTHR35446">
    <property type="entry name" value="SI:CH211-175M2.5"/>
    <property type="match status" value="1"/>
</dbReference>
<evidence type="ECO:0000259" key="2">
    <source>
        <dbReference type="Pfam" id="PF02627"/>
    </source>
</evidence>
<sequence length="256" mass="28326">MTSWPAISAEQLRGVKPGDSTWPRTVPCGRVVRPEEVWSGRATGVRRRGRRANLERMIQVAGADRRRTRDEKGRSMEFTIHDERSAPAEVGPALTEIRKRLGFVPNLYGVMAESPEALNAYLALSKQFRNSSLPTGGQDIVWLTVSRLNACRYCMAVHSTNALRSGLDAEVVAALREGVPLADPQLEAIRRFTQTVVVEQGNVPDEEVQQFLSSGFAQRQVLDVMVGVAMKTLSNYVNHLAHTPLDDAFMAQAWVG</sequence>
<evidence type="ECO:0000313" key="3">
    <source>
        <dbReference type="EMBL" id="GAA1580064.1"/>
    </source>
</evidence>
<dbReference type="InterPro" id="IPR029032">
    <property type="entry name" value="AhpD-like"/>
</dbReference>
<dbReference type="Gene3D" id="1.20.1290.10">
    <property type="entry name" value="AhpD-like"/>
    <property type="match status" value="1"/>
</dbReference>
<accession>A0ABN2DM17</accession>
<dbReference type="Pfam" id="PF02627">
    <property type="entry name" value="CMD"/>
    <property type="match status" value="1"/>
</dbReference>
<evidence type="ECO:0000313" key="4">
    <source>
        <dbReference type="Proteomes" id="UP001500393"/>
    </source>
</evidence>
<feature type="domain" description="Carboxymuconolactone decarboxylase-like" evidence="2">
    <location>
        <begin position="115"/>
        <end position="191"/>
    </location>
</feature>
<dbReference type="InterPro" id="IPR004675">
    <property type="entry name" value="AhpD_core"/>
</dbReference>
<name>A0ABN2DM17_9ACTN</name>
<dbReference type="EMBL" id="BAAAOS010000020">
    <property type="protein sequence ID" value="GAA1580064.1"/>
    <property type="molecule type" value="Genomic_DNA"/>
</dbReference>
<reference evidence="3 4" key="1">
    <citation type="journal article" date="2019" name="Int. J. Syst. Evol. Microbiol.">
        <title>The Global Catalogue of Microorganisms (GCM) 10K type strain sequencing project: providing services to taxonomists for standard genome sequencing and annotation.</title>
        <authorList>
            <consortium name="The Broad Institute Genomics Platform"/>
            <consortium name="The Broad Institute Genome Sequencing Center for Infectious Disease"/>
            <person name="Wu L."/>
            <person name="Ma J."/>
        </authorList>
    </citation>
    <scope>NUCLEOTIDE SEQUENCE [LARGE SCALE GENOMIC DNA]</scope>
    <source>
        <strain evidence="3 4">JCM 14969</strain>
    </source>
</reference>